<comment type="caution">
    <text evidence="1">The sequence shown here is derived from an EMBL/GenBank/DDBJ whole genome shotgun (WGS) entry which is preliminary data.</text>
</comment>
<dbReference type="OrthoDB" id="2353056at2"/>
<reference evidence="1 2" key="1">
    <citation type="submission" date="2019-03" db="EMBL/GenBank/DDBJ databases">
        <title>Genome sequence of Lentibacillus salicampi ATCC BAA-719.</title>
        <authorList>
            <person name="Maclea K.S."/>
            <person name="Simoes Junior M."/>
        </authorList>
    </citation>
    <scope>NUCLEOTIDE SEQUENCE [LARGE SCALE GENOMIC DNA]</scope>
    <source>
        <strain evidence="1 2">ATCC BAA-719</strain>
    </source>
</reference>
<dbReference type="EMBL" id="SRHY01000003">
    <property type="protein sequence ID" value="TFJ94116.1"/>
    <property type="molecule type" value="Genomic_DNA"/>
</dbReference>
<proteinExistence type="predicted"/>
<dbReference type="Proteomes" id="UP000298484">
    <property type="component" value="Unassembled WGS sequence"/>
</dbReference>
<organism evidence="1 2">
    <name type="scientific">Lentibacillus salicampi</name>
    <dbReference type="NCBI Taxonomy" id="175306"/>
    <lineage>
        <taxon>Bacteria</taxon>
        <taxon>Bacillati</taxon>
        <taxon>Bacillota</taxon>
        <taxon>Bacilli</taxon>
        <taxon>Bacillales</taxon>
        <taxon>Bacillaceae</taxon>
        <taxon>Lentibacillus</taxon>
    </lineage>
</organism>
<keyword evidence="2" id="KW-1185">Reference proteome</keyword>
<protein>
    <submittedName>
        <fullName evidence="1">Cytosolic protein</fullName>
    </submittedName>
</protein>
<evidence type="ECO:0000313" key="1">
    <source>
        <dbReference type="EMBL" id="TFJ94116.1"/>
    </source>
</evidence>
<evidence type="ECO:0000313" key="2">
    <source>
        <dbReference type="Proteomes" id="UP000298484"/>
    </source>
</evidence>
<accession>A0A4Y9AE72</accession>
<dbReference type="AlphaFoldDB" id="A0A4Y9AE72"/>
<name>A0A4Y9AE72_9BACI</name>
<gene>
    <name evidence="1" type="ORF">E4U82_03660</name>
</gene>
<sequence>MSFRQTIARYFSDHAETNDVHIDPSLQTHYYKTTSEKGINMLENLFQSDPKYRINAISKDRGEISSAIVKGKKAFLVATVIMVRPYRTAIDFSVTTESMLPVDFGYSYKVIQELYSYADKELPLIENKR</sequence>